<keyword evidence="8 16" id="KW-0408">Iron</keyword>
<keyword evidence="4 16" id="KW-0410">Iron transport</keyword>
<feature type="transmembrane region" description="Helical" evidence="16">
    <location>
        <begin position="377"/>
        <end position="398"/>
    </location>
</feature>
<dbReference type="GO" id="GO:0046872">
    <property type="term" value="F:metal ion binding"/>
    <property type="evidence" value="ECO:0007669"/>
    <property type="project" value="UniProtKB-KW"/>
</dbReference>
<dbReference type="Proteomes" id="UP000280417">
    <property type="component" value="Unassembled WGS sequence"/>
</dbReference>
<evidence type="ECO:0000256" key="7">
    <source>
        <dbReference type="ARBA" id="ARBA00022989"/>
    </source>
</evidence>
<dbReference type="Gene3D" id="1.10.287.1770">
    <property type="match status" value="1"/>
</dbReference>
<dbReference type="InterPro" id="IPR027417">
    <property type="entry name" value="P-loop_NTPase"/>
</dbReference>
<dbReference type="PANTHER" id="PTHR43185">
    <property type="entry name" value="FERROUS IRON TRANSPORT PROTEIN B"/>
    <property type="match status" value="1"/>
</dbReference>
<gene>
    <name evidence="18" type="primary">feoB</name>
    <name evidence="18" type="ORF">DRJ04_07715</name>
</gene>
<dbReference type="CDD" id="cd01879">
    <property type="entry name" value="FeoB"/>
    <property type="match status" value="1"/>
</dbReference>
<keyword evidence="15" id="KW-0479">Metal-binding</keyword>
<feature type="binding site" evidence="14">
    <location>
        <begin position="114"/>
        <end position="117"/>
    </location>
    <ligand>
        <name>GTP</name>
        <dbReference type="ChEBI" id="CHEBI:37565"/>
        <label>1</label>
    </ligand>
</feature>
<keyword evidence="11 16" id="KW-0472">Membrane</keyword>
<keyword evidence="5 16" id="KW-0812">Transmembrane</keyword>
<evidence type="ECO:0000256" key="15">
    <source>
        <dbReference type="PIRSR" id="PIRSR603373-2"/>
    </source>
</evidence>
<keyword evidence="6 14" id="KW-0547">Nucleotide-binding</keyword>
<dbReference type="AlphaFoldDB" id="A0A662D740"/>
<dbReference type="GO" id="GO:0005525">
    <property type="term" value="F:GTP binding"/>
    <property type="evidence" value="ECO:0007669"/>
    <property type="project" value="UniProtKB-KW"/>
</dbReference>
<evidence type="ECO:0000256" key="10">
    <source>
        <dbReference type="ARBA" id="ARBA00023134"/>
    </source>
</evidence>
<comment type="subcellular location">
    <subcellularLocation>
        <location evidence="16">Cell inner membrane</location>
        <topology evidence="16">Multi-pass membrane protein</topology>
    </subcellularLocation>
    <subcellularLocation>
        <location evidence="1">Cell membrane</location>
        <topology evidence="1">Multi-pass membrane protein</topology>
    </subcellularLocation>
</comment>
<dbReference type="InterPro" id="IPR041069">
    <property type="entry name" value="FeoB_Cyto"/>
</dbReference>
<evidence type="ECO:0000256" key="4">
    <source>
        <dbReference type="ARBA" id="ARBA00022496"/>
    </source>
</evidence>
<feature type="binding site" evidence="14">
    <location>
        <begin position="54"/>
        <end position="57"/>
    </location>
    <ligand>
        <name>GTP</name>
        <dbReference type="ChEBI" id="CHEBI:37565"/>
        <label>1</label>
    </ligand>
</feature>
<dbReference type="Pfam" id="PF17910">
    <property type="entry name" value="FeoB_Cyto"/>
    <property type="match status" value="1"/>
</dbReference>
<dbReference type="InterPro" id="IPR003373">
    <property type="entry name" value="Fe2_transport_prot-B"/>
</dbReference>
<feature type="transmembrane region" description="Helical" evidence="16">
    <location>
        <begin position="606"/>
        <end position="628"/>
    </location>
</feature>
<evidence type="ECO:0000256" key="6">
    <source>
        <dbReference type="ARBA" id="ARBA00022741"/>
    </source>
</evidence>
<dbReference type="PRINTS" id="PR00326">
    <property type="entry name" value="GTP1OBG"/>
</dbReference>
<dbReference type="NCBIfam" id="TIGR00231">
    <property type="entry name" value="small_GTP"/>
    <property type="match status" value="1"/>
</dbReference>
<dbReference type="Pfam" id="PF07670">
    <property type="entry name" value="Gate"/>
    <property type="match status" value="2"/>
</dbReference>
<dbReference type="Pfam" id="PF02421">
    <property type="entry name" value="FeoB_N"/>
    <property type="match status" value="1"/>
</dbReference>
<keyword evidence="15" id="KW-0460">Magnesium</keyword>
<dbReference type="GO" id="GO:0015093">
    <property type="term" value="F:ferrous iron transmembrane transporter activity"/>
    <property type="evidence" value="ECO:0007669"/>
    <property type="project" value="UniProtKB-UniRule"/>
</dbReference>
<dbReference type="InterPro" id="IPR011640">
    <property type="entry name" value="Fe2_transport_prot_B_C"/>
</dbReference>
<evidence type="ECO:0000256" key="14">
    <source>
        <dbReference type="PIRSR" id="PIRSR603373-1"/>
    </source>
</evidence>
<feature type="binding site" evidence="15">
    <location>
        <position position="20"/>
    </location>
    <ligand>
        <name>Mg(2+)</name>
        <dbReference type="ChEBI" id="CHEBI:18420"/>
        <label>2</label>
    </ligand>
</feature>
<evidence type="ECO:0000256" key="9">
    <source>
        <dbReference type="ARBA" id="ARBA00023065"/>
    </source>
</evidence>
<keyword evidence="10 14" id="KW-0342">GTP-binding</keyword>
<proteinExistence type="inferred from homology"/>
<evidence type="ECO:0000256" key="8">
    <source>
        <dbReference type="ARBA" id="ARBA00023004"/>
    </source>
</evidence>
<evidence type="ECO:0000313" key="19">
    <source>
        <dbReference type="Proteomes" id="UP000280417"/>
    </source>
</evidence>
<feature type="binding site" evidence="15">
    <location>
        <position position="19"/>
    </location>
    <ligand>
        <name>Mg(2+)</name>
        <dbReference type="ChEBI" id="CHEBI:18420"/>
        <label>2</label>
    </ligand>
</feature>
<feature type="transmembrane region" description="Helical" evidence="16">
    <location>
        <begin position="325"/>
        <end position="351"/>
    </location>
</feature>
<evidence type="ECO:0000256" key="2">
    <source>
        <dbReference type="ARBA" id="ARBA00022448"/>
    </source>
</evidence>
<evidence type="ECO:0000313" key="18">
    <source>
        <dbReference type="EMBL" id="RLE11610.1"/>
    </source>
</evidence>
<dbReference type="NCBIfam" id="TIGR00437">
    <property type="entry name" value="feoB"/>
    <property type="match status" value="1"/>
</dbReference>
<keyword evidence="3" id="KW-1003">Cell membrane</keyword>
<dbReference type="InterPro" id="IPR011642">
    <property type="entry name" value="Gate_dom"/>
</dbReference>
<comment type="function">
    <text evidence="16">Probable transporter of a GTP-driven Fe(2+) uptake system.</text>
</comment>
<name>A0A662D740_UNCAE</name>
<dbReference type="InterPro" id="IPR050860">
    <property type="entry name" value="FeoB_GTPase"/>
</dbReference>
<dbReference type="Gene3D" id="3.40.50.300">
    <property type="entry name" value="P-loop containing nucleotide triphosphate hydrolases"/>
    <property type="match status" value="1"/>
</dbReference>
<feature type="binding site" evidence="15">
    <location>
        <position position="23"/>
    </location>
    <ligand>
        <name>Mg(2+)</name>
        <dbReference type="ChEBI" id="CHEBI:18420"/>
        <label>2</label>
    </ligand>
</feature>
<dbReference type="SUPFAM" id="SSF52540">
    <property type="entry name" value="P-loop containing nucleoside triphosphate hydrolases"/>
    <property type="match status" value="1"/>
</dbReference>
<dbReference type="InterPro" id="IPR005225">
    <property type="entry name" value="Small_GTP-bd"/>
</dbReference>
<feature type="transmembrane region" description="Helical" evidence="16">
    <location>
        <begin position="410"/>
        <end position="431"/>
    </location>
</feature>
<dbReference type="Pfam" id="PF07664">
    <property type="entry name" value="FeoB_C"/>
    <property type="match status" value="1"/>
</dbReference>
<dbReference type="PANTHER" id="PTHR43185:SF1">
    <property type="entry name" value="FE(2+) TRANSPORTER FEOB"/>
    <property type="match status" value="1"/>
</dbReference>
<dbReference type="InterPro" id="IPR006073">
    <property type="entry name" value="GTP-bd"/>
</dbReference>
<evidence type="ECO:0000256" key="13">
    <source>
        <dbReference type="NCBIfam" id="TIGR00437"/>
    </source>
</evidence>
<feature type="transmembrane region" description="Helical" evidence="16">
    <location>
        <begin position="578"/>
        <end position="599"/>
    </location>
</feature>
<evidence type="ECO:0000259" key="17">
    <source>
        <dbReference type="PROSITE" id="PS51711"/>
    </source>
</evidence>
<comment type="similarity">
    <text evidence="16">Belongs to the TRAFAC class TrmE-Era-EngA-EngB-Septin-like GTPase superfamily. FeoB GTPase (TC 9.A.8) family.</text>
</comment>
<evidence type="ECO:0000256" key="11">
    <source>
        <dbReference type="ARBA" id="ARBA00023136"/>
    </source>
</evidence>
<dbReference type="PROSITE" id="PS51711">
    <property type="entry name" value="G_FEOB"/>
    <property type="match status" value="1"/>
</dbReference>
<sequence length="630" mass="70043">MIKIALVGQPNSGKSTIFNSIAGYKVRTGNFPGVTVKYTETVVRIGNNKAKVIDLPGIYSFYTNEPAEIVTKEFILDQDIDVILNVVDSSVLSRSLELTVELTEFGIPMVIALNMTDEANRKGLEIDEKTLSEIFGVPVVKTVGNKGIGVKELFEMALKDRRIPKELKYDKDVEFAIEDIKKIVKDTSGFSKRLFAIMILQNDAKYLSKIRKEVYERCRNIKKEVELQHGKPIEYVISSERHKLAMSIFEKVTKIKRVKKELFKDKIDRAILNPYTGYPLILLTFIFMFLFAFYVGNFLSSIIVNPIESMLSFEIPGIYGEVIKGIVDGIIGGVGIVIPYLIPLLAFLGFLEDVGYMSRVAYLLDNIFHKMGVHGKFAGPMILGYGCTVPAIMATRIIENPWERIKGAILIPMIPCSARSVIILALVGSLFGVKAVLIYYAANLLVIFFVGMALAKTLNYPVEGLLMEIPELRIPRVTVIFKKTYLYLKDFLTLAWPIIIFGSAVFSLIEYLNITDIMDRALSPFTVHVLGLPAVLGAVIIFGILRKELALFMIYTALGVAINQGANGILNILGLKGVLAFVLFITFYIPCMSTIVVLLREFGAKVTLISIFAGISVGTLLAVLVRLLPI</sequence>
<evidence type="ECO:0000256" key="5">
    <source>
        <dbReference type="ARBA" id="ARBA00022692"/>
    </source>
</evidence>
<organism evidence="18 19">
    <name type="scientific">Aerophobetes bacterium</name>
    <dbReference type="NCBI Taxonomy" id="2030807"/>
    <lineage>
        <taxon>Bacteria</taxon>
        <taxon>Candidatus Aerophobota</taxon>
    </lineage>
</organism>
<feature type="domain" description="FeoB-type G" evidence="17">
    <location>
        <begin position="1"/>
        <end position="163"/>
    </location>
</feature>
<protein>
    <recommendedName>
        <fullName evidence="12 13">Ferrous iron transport protein B</fullName>
    </recommendedName>
</protein>
<keyword evidence="7 16" id="KW-1133">Transmembrane helix</keyword>
<evidence type="ECO:0000256" key="16">
    <source>
        <dbReference type="RuleBase" id="RU362098"/>
    </source>
</evidence>
<comment type="caution">
    <text evidence="18">The sequence shown here is derived from an EMBL/GenBank/DDBJ whole genome shotgun (WGS) entry which is preliminary data.</text>
</comment>
<dbReference type="EMBL" id="QMQA01000235">
    <property type="protein sequence ID" value="RLE11610.1"/>
    <property type="molecule type" value="Genomic_DNA"/>
</dbReference>
<keyword evidence="2 16" id="KW-0813">Transport</keyword>
<feature type="transmembrane region" description="Helical" evidence="16">
    <location>
        <begin position="280"/>
        <end position="304"/>
    </location>
</feature>
<feature type="binding site" evidence="14">
    <location>
        <begin position="8"/>
        <end position="15"/>
    </location>
    <ligand>
        <name>GTP</name>
        <dbReference type="ChEBI" id="CHEBI:37565"/>
        <label>1</label>
    </ligand>
</feature>
<feature type="transmembrane region" description="Helical" evidence="16">
    <location>
        <begin position="521"/>
        <end position="542"/>
    </location>
</feature>
<feature type="transmembrane region" description="Helical" evidence="16">
    <location>
        <begin position="437"/>
        <end position="455"/>
    </location>
</feature>
<feature type="transmembrane region" description="Helical" evidence="16">
    <location>
        <begin position="491"/>
        <end position="509"/>
    </location>
</feature>
<keyword evidence="9" id="KW-0406">Ion transport</keyword>
<dbReference type="GO" id="GO:0005886">
    <property type="term" value="C:plasma membrane"/>
    <property type="evidence" value="ECO:0007669"/>
    <property type="project" value="UniProtKB-SubCell"/>
</dbReference>
<dbReference type="InterPro" id="IPR030389">
    <property type="entry name" value="G_FEOB_dom"/>
</dbReference>
<evidence type="ECO:0000256" key="3">
    <source>
        <dbReference type="ARBA" id="ARBA00022475"/>
    </source>
</evidence>
<accession>A0A662D740</accession>
<evidence type="ECO:0000256" key="1">
    <source>
        <dbReference type="ARBA" id="ARBA00004651"/>
    </source>
</evidence>
<evidence type="ECO:0000256" key="12">
    <source>
        <dbReference type="ARBA" id="ARBA00031200"/>
    </source>
</evidence>
<reference evidence="18 19" key="1">
    <citation type="submission" date="2018-06" db="EMBL/GenBank/DDBJ databases">
        <title>Extensive metabolic versatility and redundancy in microbially diverse, dynamic hydrothermal sediments.</title>
        <authorList>
            <person name="Dombrowski N."/>
            <person name="Teske A."/>
            <person name="Baker B.J."/>
        </authorList>
    </citation>
    <scope>NUCLEOTIDE SEQUENCE [LARGE SCALE GENOMIC DNA]</scope>
    <source>
        <strain evidence="18">B3_G15</strain>
    </source>
</reference>